<keyword evidence="5 11" id="KW-0418">Kinase</keyword>
<feature type="transmembrane region" description="Helical" evidence="9">
    <location>
        <begin position="37"/>
        <end position="55"/>
    </location>
</feature>
<feature type="region of interest" description="Disordered" evidence="8">
    <location>
        <begin position="184"/>
        <end position="205"/>
    </location>
</feature>
<dbReference type="EC" id="2.7.11.1" evidence="1"/>
<comment type="caution">
    <text evidence="11">The sequence shown here is derived from an EMBL/GenBank/DDBJ whole genome shotgun (WGS) entry which is preliminary data.</text>
</comment>
<dbReference type="FunFam" id="1.10.510.10:FF:000021">
    <property type="entry name" value="Serine/threonine protein kinase"/>
    <property type="match status" value="1"/>
</dbReference>
<evidence type="ECO:0000313" key="12">
    <source>
        <dbReference type="Proteomes" id="UP000604481"/>
    </source>
</evidence>
<name>A0A8J7G0A0_9NEIS</name>
<dbReference type="Pfam" id="PF00069">
    <property type="entry name" value="Pkinase"/>
    <property type="match status" value="1"/>
</dbReference>
<dbReference type="SMART" id="SM00220">
    <property type="entry name" value="S_TKc"/>
    <property type="match status" value="1"/>
</dbReference>
<feature type="domain" description="Protein kinase" evidence="10">
    <location>
        <begin position="210"/>
        <end position="473"/>
    </location>
</feature>
<evidence type="ECO:0000256" key="1">
    <source>
        <dbReference type="ARBA" id="ARBA00012513"/>
    </source>
</evidence>
<dbReference type="Gene3D" id="1.10.510.10">
    <property type="entry name" value="Transferase(Phosphotransferase) domain 1"/>
    <property type="match status" value="1"/>
</dbReference>
<proteinExistence type="predicted"/>
<keyword evidence="9" id="KW-0812">Transmembrane</keyword>
<keyword evidence="6 7" id="KW-0067">ATP-binding</keyword>
<keyword evidence="3" id="KW-0808">Transferase</keyword>
<dbReference type="PANTHER" id="PTHR43289:SF6">
    <property type="entry name" value="SERINE_THREONINE-PROTEIN KINASE NEKL-3"/>
    <property type="match status" value="1"/>
</dbReference>
<organism evidence="11 12">
    <name type="scientific">Chitinilyticum piscinae</name>
    <dbReference type="NCBI Taxonomy" id="2866724"/>
    <lineage>
        <taxon>Bacteria</taxon>
        <taxon>Pseudomonadati</taxon>
        <taxon>Pseudomonadota</taxon>
        <taxon>Betaproteobacteria</taxon>
        <taxon>Neisseriales</taxon>
        <taxon>Chitinibacteraceae</taxon>
        <taxon>Chitinilyticum</taxon>
    </lineage>
</organism>
<evidence type="ECO:0000313" key="11">
    <source>
        <dbReference type="EMBL" id="MBE9608978.1"/>
    </source>
</evidence>
<evidence type="ECO:0000256" key="3">
    <source>
        <dbReference type="ARBA" id="ARBA00022679"/>
    </source>
</evidence>
<dbReference type="GO" id="GO:0005524">
    <property type="term" value="F:ATP binding"/>
    <property type="evidence" value="ECO:0007669"/>
    <property type="project" value="UniProtKB-UniRule"/>
</dbReference>
<protein>
    <recommendedName>
        <fullName evidence="1">non-specific serine/threonine protein kinase</fullName>
        <ecNumber evidence="1">2.7.11.1</ecNumber>
    </recommendedName>
</protein>
<dbReference type="PANTHER" id="PTHR43289">
    <property type="entry name" value="MITOGEN-ACTIVATED PROTEIN KINASE KINASE KINASE 20-RELATED"/>
    <property type="match status" value="1"/>
</dbReference>
<dbReference type="PROSITE" id="PS00108">
    <property type="entry name" value="PROTEIN_KINASE_ST"/>
    <property type="match status" value="1"/>
</dbReference>
<dbReference type="PROSITE" id="PS50011">
    <property type="entry name" value="PROTEIN_KINASE_DOM"/>
    <property type="match status" value="1"/>
</dbReference>
<dbReference type="EMBL" id="JADFUA010000003">
    <property type="protein sequence ID" value="MBE9608978.1"/>
    <property type="molecule type" value="Genomic_DNA"/>
</dbReference>
<evidence type="ECO:0000259" key="10">
    <source>
        <dbReference type="PROSITE" id="PS50011"/>
    </source>
</evidence>
<keyword evidence="9" id="KW-1133">Transmembrane helix</keyword>
<keyword evidence="12" id="KW-1185">Reference proteome</keyword>
<dbReference type="CDD" id="cd14014">
    <property type="entry name" value="STKc_PknB_like"/>
    <property type="match status" value="1"/>
</dbReference>
<evidence type="ECO:0000256" key="9">
    <source>
        <dbReference type="SAM" id="Phobius"/>
    </source>
</evidence>
<evidence type="ECO:0000256" key="8">
    <source>
        <dbReference type="SAM" id="MobiDB-lite"/>
    </source>
</evidence>
<keyword evidence="4 7" id="KW-0547">Nucleotide-binding</keyword>
<dbReference type="PROSITE" id="PS00107">
    <property type="entry name" value="PROTEIN_KINASE_ATP"/>
    <property type="match status" value="1"/>
</dbReference>
<dbReference type="InterPro" id="IPR017441">
    <property type="entry name" value="Protein_kinase_ATP_BS"/>
</dbReference>
<feature type="transmembrane region" description="Helical" evidence="9">
    <location>
        <begin position="67"/>
        <end position="86"/>
    </location>
</feature>
<accession>A0A8J7G0A0</accession>
<keyword evidence="2 11" id="KW-0723">Serine/threonine-protein kinase</keyword>
<feature type="binding site" evidence="7">
    <location>
        <position position="239"/>
    </location>
    <ligand>
        <name>ATP</name>
        <dbReference type="ChEBI" id="CHEBI:30616"/>
    </ligand>
</feature>
<evidence type="ECO:0000256" key="6">
    <source>
        <dbReference type="ARBA" id="ARBA00022840"/>
    </source>
</evidence>
<reference evidence="11 12" key="1">
    <citation type="submission" date="2020-10" db="EMBL/GenBank/DDBJ databases">
        <title>The genome sequence of Chitinilyticum litopenaei 4Y14.</title>
        <authorList>
            <person name="Liu Y."/>
        </authorList>
    </citation>
    <scope>NUCLEOTIDE SEQUENCE [LARGE SCALE GENOMIC DNA]</scope>
    <source>
        <strain evidence="11 12">4Y14</strain>
    </source>
</reference>
<dbReference type="AlphaFoldDB" id="A0A8J7G0A0"/>
<dbReference type="RefSeq" id="WP_194115501.1">
    <property type="nucleotide sequence ID" value="NZ_JADFUA010000003.1"/>
</dbReference>
<gene>
    <name evidence="11" type="ORF">INR99_06435</name>
</gene>
<evidence type="ECO:0000256" key="2">
    <source>
        <dbReference type="ARBA" id="ARBA00022527"/>
    </source>
</evidence>
<keyword evidence="9" id="KW-0472">Membrane</keyword>
<dbReference type="InterPro" id="IPR008271">
    <property type="entry name" value="Ser/Thr_kinase_AS"/>
</dbReference>
<sequence length="489" mass="52693">MVSGRLTERGSKVALAGLLLLVWGGLSMPQPDWGLYAGLAAFVLVLLLQLLAPLFGRGVLALLRVSALLLMLLAGGLSAFLGQFWLPWPALALLLGGILLQRSYEAVAAQVTALTADPLQDATSLREQGRYDEARVLLAGLSPEPGVVAELLLLAKGYESRGERDKAEQVYQQLGRRKTGVVAKPLASPAPAPGSVRGGGADEPRQLGRYRLEGELGKGAMGLVYRGLDQAIGRPVAIKTMALAEEFDDDQLAEARERFFREAETAGRLTHPNIVTVFDVGETDGLAYIAMELLAGATLDDHAGPDRLLPLEETLQIVRQVALALEYAHKQQVVHRDIKPANVMYDPASRKVKVTDFGIARLTDSSRTKTGVVLGTPSFMSPEQLAGQRVDGRSDLYSLGVLLYQLVSGYLPFNGGSLAELMYAIANLLPTDPRHYRPELPNLLVAIIMRALQKDPAQRFQSGAQFALALARLEAQLKGKANVQSRPGA</sequence>
<dbReference type="Gene3D" id="3.30.200.20">
    <property type="entry name" value="Phosphorylase Kinase, domain 1"/>
    <property type="match status" value="1"/>
</dbReference>
<dbReference type="SUPFAM" id="SSF56112">
    <property type="entry name" value="Protein kinase-like (PK-like)"/>
    <property type="match status" value="1"/>
</dbReference>
<dbReference type="InterPro" id="IPR011009">
    <property type="entry name" value="Kinase-like_dom_sf"/>
</dbReference>
<dbReference type="Proteomes" id="UP000604481">
    <property type="component" value="Unassembled WGS sequence"/>
</dbReference>
<evidence type="ECO:0000256" key="4">
    <source>
        <dbReference type="ARBA" id="ARBA00022741"/>
    </source>
</evidence>
<dbReference type="InterPro" id="IPR000719">
    <property type="entry name" value="Prot_kinase_dom"/>
</dbReference>
<evidence type="ECO:0000256" key="7">
    <source>
        <dbReference type="PROSITE-ProRule" id="PRU10141"/>
    </source>
</evidence>
<evidence type="ECO:0000256" key="5">
    <source>
        <dbReference type="ARBA" id="ARBA00022777"/>
    </source>
</evidence>
<dbReference type="GO" id="GO:0004674">
    <property type="term" value="F:protein serine/threonine kinase activity"/>
    <property type="evidence" value="ECO:0007669"/>
    <property type="project" value="UniProtKB-KW"/>
</dbReference>